<evidence type="ECO:0000259" key="1">
    <source>
        <dbReference type="PROSITE" id="PS51186"/>
    </source>
</evidence>
<dbReference type="SUPFAM" id="SSF55729">
    <property type="entry name" value="Acyl-CoA N-acyltransferases (Nat)"/>
    <property type="match status" value="1"/>
</dbReference>
<organism evidence="2 3">
    <name type="scientific">Candidatus Segetimicrobium genomatis</name>
    <dbReference type="NCBI Taxonomy" id="2569760"/>
    <lineage>
        <taxon>Bacteria</taxon>
        <taxon>Bacillati</taxon>
        <taxon>Candidatus Sysuimicrobiota</taxon>
        <taxon>Candidatus Sysuimicrobiia</taxon>
        <taxon>Candidatus Sysuimicrobiales</taxon>
        <taxon>Candidatus Segetimicrobiaceae</taxon>
        <taxon>Candidatus Segetimicrobium</taxon>
    </lineage>
</organism>
<dbReference type="PROSITE" id="PS51186">
    <property type="entry name" value="GNAT"/>
    <property type="match status" value="1"/>
</dbReference>
<dbReference type="Gene3D" id="3.40.630.30">
    <property type="match status" value="1"/>
</dbReference>
<protein>
    <submittedName>
        <fullName evidence="2">GNAT family N-acetyltransferase</fullName>
    </submittedName>
</protein>
<keyword evidence="2" id="KW-0808">Transferase</keyword>
<dbReference type="GO" id="GO:0016747">
    <property type="term" value="F:acyltransferase activity, transferring groups other than amino-acyl groups"/>
    <property type="evidence" value="ECO:0007669"/>
    <property type="project" value="InterPro"/>
</dbReference>
<dbReference type="InterPro" id="IPR000182">
    <property type="entry name" value="GNAT_dom"/>
</dbReference>
<dbReference type="Proteomes" id="UP000319353">
    <property type="component" value="Unassembled WGS sequence"/>
</dbReference>
<dbReference type="Pfam" id="PF13302">
    <property type="entry name" value="Acetyltransf_3"/>
    <property type="match status" value="1"/>
</dbReference>
<evidence type="ECO:0000313" key="2">
    <source>
        <dbReference type="EMBL" id="TMJ02273.1"/>
    </source>
</evidence>
<gene>
    <name evidence="2" type="ORF">E6H01_07050</name>
</gene>
<proteinExistence type="predicted"/>
<feature type="domain" description="N-acetyltransferase" evidence="1">
    <location>
        <begin position="13"/>
        <end position="179"/>
    </location>
</feature>
<accession>A0A537L2R0</accession>
<sequence>MDIRPIILEGRVVRLEPLSMDHHAALCGVGFDPELWRWTLSLVQTPEQMREYMKAALDAQARGNELPFATCERASGRAVGSTRFGNIDRANRRVEIGWTWIARPWQRTAVNTEAKYLMLQHAFEQWGCVRVELKTDVLNEASRAALRRLGAKEEGVLRAHMITATGRIRDTVYYSILDSEWPAVKAMLEAKLAQPARPGAGGA</sequence>
<comment type="caution">
    <text evidence="2">The sequence shown here is derived from an EMBL/GenBank/DDBJ whole genome shotgun (WGS) entry which is preliminary data.</text>
</comment>
<dbReference type="PANTHER" id="PTHR43610">
    <property type="entry name" value="BLL6696 PROTEIN"/>
    <property type="match status" value="1"/>
</dbReference>
<evidence type="ECO:0000313" key="3">
    <source>
        <dbReference type="Proteomes" id="UP000319353"/>
    </source>
</evidence>
<dbReference type="EMBL" id="VBAL01000085">
    <property type="protein sequence ID" value="TMJ02273.1"/>
    <property type="molecule type" value="Genomic_DNA"/>
</dbReference>
<reference evidence="2 3" key="1">
    <citation type="journal article" date="2019" name="Nat. Microbiol.">
        <title>Mediterranean grassland soil C-N compound turnover is dependent on rainfall and depth, and is mediated by genomically divergent microorganisms.</title>
        <authorList>
            <person name="Diamond S."/>
            <person name="Andeer P.F."/>
            <person name="Li Z."/>
            <person name="Crits-Christoph A."/>
            <person name="Burstein D."/>
            <person name="Anantharaman K."/>
            <person name="Lane K.R."/>
            <person name="Thomas B.C."/>
            <person name="Pan C."/>
            <person name="Northen T.R."/>
            <person name="Banfield J.F."/>
        </authorList>
    </citation>
    <scope>NUCLEOTIDE SEQUENCE [LARGE SCALE GENOMIC DNA]</scope>
    <source>
        <strain evidence="2">NP_4</strain>
    </source>
</reference>
<dbReference type="PANTHER" id="PTHR43610:SF1">
    <property type="entry name" value="N-ACETYLTRANSFERASE DOMAIN-CONTAINING PROTEIN"/>
    <property type="match status" value="1"/>
</dbReference>
<dbReference type="AlphaFoldDB" id="A0A537L2R0"/>
<dbReference type="InterPro" id="IPR016181">
    <property type="entry name" value="Acyl_CoA_acyltransferase"/>
</dbReference>
<name>A0A537L2R0_9BACT</name>